<dbReference type="PRINTS" id="PR00081">
    <property type="entry name" value="GDHRDH"/>
</dbReference>
<feature type="compositionally biased region" description="Basic residues" evidence="4">
    <location>
        <begin position="1"/>
        <end position="10"/>
    </location>
</feature>
<dbReference type="PANTHER" id="PTHR24321:SF8">
    <property type="entry name" value="ESTRADIOL 17-BETA-DEHYDROGENASE 8-RELATED"/>
    <property type="match status" value="1"/>
</dbReference>
<dbReference type="FunFam" id="3.40.50.720:FF:000084">
    <property type="entry name" value="Short-chain dehydrogenase reductase"/>
    <property type="match status" value="1"/>
</dbReference>
<keyword evidence="3" id="KW-0520">NAD</keyword>
<dbReference type="PRINTS" id="PR00080">
    <property type="entry name" value="SDRFAMILY"/>
</dbReference>
<dbReference type="Gene3D" id="3.40.50.720">
    <property type="entry name" value="NAD(P)-binding Rossmann-like Domain"/>
    <property type="match status" value="1"/>
</dbReference>
<dbReference type="GO" id="GO:0016491">
    <property type="term" value="F:oxidoreductase activity"/>
    <property type="evidence" value="ECO:0007669"/>
    <property type="project" value="UniProtKB-KW"/>
</dbReference>
<feature type="region of interest" description="Disordered" evidence="4">
    <location>
        <begin position="1"/>
        <end position="81"/>
    </location>
</feature>
<dbReference type="InterPro" id="IPR002347">
    <property type="entry name" value="SDR_fam"/>
</dbReference>
<evidence type="ECO:0000256" key="2">
    <source>
        <dbReference type="ARBA" id="ARBA00023002"/>
    </source>
</evidence>
<feature type="compositionally biased region" description="Basic residues" evidence="4">
    <location>
        <begin position="59"/>
        <end position="71"/>
    </location>
</feature>
<dbReference type="AlphaFoldDB" id="A0A6N7YZE9"/>
<name>A0A6N7YZE9_9PSEU</name>
<dbReference type="PROSITE" id="PS00061">
    <property type="entry name" value="ADH_SHORT"/>
    <property type="match status" value="1"/>
</dbReference>
<accession>A0A6N7YZE9</accession>
<evidence type="ECO:0000256" key="3">
    <source>
        <dbReference type="ARBA" id="ARBA00023027"/>
    </source>
</evidence>
<dbReference type="EMBL" id="WMBA01000007">
    <property type="protein sequence ID" value="MTD53799.1"/>
    <property type="molecule type" value="Genomic_DNA"/>
</dbReference>
<dbReference type="CDD" id="cd05233">
    <property type="entry name" value="SDR_c"/>
    <property type="match status" value="1"/>
</dbReference>
<feature type="domain" description="Ketoreductase" evidence="5">
    <location>
        <begin position="107"/>
        <end position="285"/>
    </location>
</feature>
<dbReference type="InterPro" id="IPR020904">
    <property type="entry name" value="Sc_DH/Rdtase_CS"/>
</dbReference>
<reference evidence="6 7" key="1">
    <citation type="submission" date="2019-11" db="EMBL/GenBank/DDBJ databases">
        <title>Draft genome of Amycolatopsis RM579.</title>
        <authorList>
            <person name="Duangmal K."/>
            <person name="Mingma R."/>
        </authorList>
    </citation>
    <scope>NUCLEOTIDE SEQUENCE [LARGE SCALE GENOMIC DNA]</scope>
    <source>
        <strain evidence="6 7">RM579</strain>
    </source>
</reference>
<keyword evidence="2" id="KW-0560">Oxidoreductase</keyword>
<dbReference type="PANTHER" id="PTHR24321">
    <property type="entry name" value="DEHYDROGENASES, SHORT CHAIN"/>
    <property type="match status" value="1"/>
</dbReference>
<proteinExistence type="inferred from homology"/>
<comment type="similarity">
    <text evidence="1">Belongs to the short-chain dehydrogenases/reductases (SDR) family.</text>
</comment>
<sequence>MKLSSRRRGRLGGSEQWVVTQQRPRHVDSAGVDPCPDPGPLPAQARLLELGDLPLARGTPRRHLRKQRPKRASQSAEPPRASVINHIRPSRAAQQLTESVMVDFTGKTVLITGASGALGTTLSVQFAQAGANVVAASRSRYHEVAEKAGGNSVGVRLDVTSETEWTDAIARTEERFGPLDILINNAAYLRIGTTESIPLDEFRRVIDTNLTGALLGIRAAAPSMRKAGGGAIVNVNSIAGLTAAPELVAYSSSKWALRGLMRAAAKGLARDNIRVNSVHPGIIETPLAYDPDGKPIVPVDNLAVPRNAAPEEIADFILFAASDQARFATGSEILADGGYLLGAIA</sequence>
<dbReference type="SUPFAM" id="SSF51735">
    <property type="entry name" value="NAD(P)-binding Rossmann-fold domains"/>
    <property type="match status" value="1"/>
</dbReference>
<dbReference type="OrthoDB" id="3542748at2"/>
<protein>
    <submittedName>
        <fullName evidence="6">SDR family oxidoreductase</fullName>
    </submittedName>
</protein>
<evidence type="ECO:0000313" key="7">
    <source>
        <dbReference type="Proteomes" id="UP000440096"/>
    </source>
</evidence>
<evidence type="ECO:0000256" key="1">
    <source>
        <dbReference type="ARBA" id="ARBA00006484"/>
    </source>
</evidence>
<dbReference type="Pfam" id="PF13561">
    <property type="entry name" value="adh_short_C2"/>
    <property type="match status" value="1"/>
</dbReference>
<dbReference type="InterPro" id="IPR036291">
    <property type="entry name" value="NAD(P)-bd_dom_sf"/>
</dbReference>
<dbReference type="SMART" id="SM00822">
    <property type="entry name" value="PKS_KR"/>
    <property type="match status" value="1"/>
</dbReference>
<gene>
    <name evidence="6" type="ORF">GKO32_07350</name>
</gene>
<organism evidence="6 7">
    <name type="scientific">Amycolatopsis pithecellobii</name>
    <dbReference type="NCBI Taxonomy" id="664692"/>
    <lineage>
        <taxon>Bacteria</taxon>
        <taxon>Bacillati</taxon>
        <taxon>Actinomycetota</taxon>
        <taxon>Actinomycetes</taxon>
        <taxon>Pseudonocardiales</taxon>
        <taxon>Pseudonocardiaceae</taxon>
        <taxon>Amycolatopsis</taxon>
    </lineage>
</organism>
<evidence type="ECO:0000259" key="5">
    <source>
        <dbReference type="SMART" id="SM00822"/>
    </source>
</evidence>
<comment type="caution">
    <text evidence="6">The sequence shown here is derived from an EMBL/GenBank/DDBJ whole genome shotgun (WGS) entry which is preliminary data.</text>
</comment>
<dbReference type="Proteomes" id="UP000440096">
    <property type="component" value="Unassembled WGS sequence"/>
</dbReference>
<evidence type="ECO:0000313" key="6">
    <source>
        <dbReference type="EMBL" id="MTD53799.1"/>
    </source>
</evidence>
<evidence type="ECO:0000256" key="4">
    <source>
        <dbReference type="SAM" id="MobiDB-lite"/>
    </source>
</evidence>
<dbReference type="InterPro" id="IPR057326">
    <property type="entry name" value="KR_dom"/>
</dbReference>
<keyword evidence="7" id="KW-1185">Reference proteome</keyword>